<dbReference type="EMBL" id="JADKCH010000007">
    <property type="protein sequence ID" value="MBK8572670.1"/>
    <property type="molecule type" value="Genomic_DNA"/>
</dbReference>
<proteinExistence type="predicted"/>
<evidence type="ECO:0000313" key="1">
    <source>
        <dbReference type="EMBL" id="MBK8572670.1"/>
    </source>
</evidence>
<protein>
    <submittedName>
        <fullName evidence="1">Uncharacterized protein</fullName>
    </submittedName>
</protein>
<evidence type="ECO:0000313" key="2">
    <source>
        <dbReference type="Proteomes" id="UP000709959"/>
    </source>
</evidence>
<gene>
    <name evidence="1" type="ORF">IPN91_08485</name>
</gene>
<dbReference type="AlphaFoldDB" id="A0A936F2L9"/>
<name>A0A936F2L9_9BACT</name>
<comment type="caution">
    <text evidence="1">The sequence shown here is derived from an EMBL/GenBank/DDBJ whole genome shotgun (WGS) entry which is preliminary data.</text>
</comment>
<accession>A0A936F2L9</accession>
<dbReference type="Proteomes" id="UP000709959">
    <property type="component" value="Unassembled WGS sequence"/>
</dbReference>
<sequence length="371" mass="42344">MSMHPIVERFLQGGLPEPMAMALVGGSLPVPTMDLLQALAHACLKDTKYTQRGLDFFATMPESLLAGVLADRLDPPAPLQLVLCHRKEPALLETTLLNPSLTAAILEASVPSLPGAVLEIVLNNQVLWMERHLILDLLEEHPEAEYVIKRRVNEFRFDVLRLIPEEVKRQRLEIIDEVEAGHLDRAWSELPLPKEKSKEEAEAEVETEEMAAERRQLAQKPLLDDEGNEITLTLTQRMMKLTTNQKIMLAIKGGKEERTFLIREANRLIQVNVIRNGRITEGEVAYIANMRTVNEEVLRIISNTREWMKKYPITKSLVMNPRTPLPVAMTHFKRLYESDMKLLMKDRNVAELLRREAKRLVDMKAQGKQTS</sequence>
<reference evidence="1 2" key="1">
    <citation type="submission" date="2020-10" db="EMBL/GenBank/DDBJ databases">
        <title>Connecting structure to function with the recovery of over 1000 high-quality activated sludge metagenome-assembled genomes encoding full-length rRNA genes using long-read sequencing.</title>
        <authorList>
            <person name="Singleton C.M."/>
            <person name="Petriglieri F."/>
            <person name="Kristensen J.M."/>
            <person name="Kirkegaard R.H."/>
            <person name="Michaelsen T.Y."/>
            <person name="Andersen M.H."/>
            <person name="Karst S.M."/>
            <person name="Dueholm M.S."/>
            <person name="Nielsen P.H."/>
            <person name="Albertsen M."/>
        </authorList>
    </citation>
    <scope>NUCLEOTIDE SEQUENCE [LARGE SCALE GENOMIC DNA]</scope>
    <source>
        <strain evidence="1">OdNE_18-Q3-R46-58_MAXAC.008</strain>
    </source>
</reference>
<organism evidence="1 2">
    <name type="scientific">Candidatus Geothrix odensensis</name>
    <dbReference type="NCBI Taxonomy" id="2954440"/>
    <lineage>
        <taxon>Bacteria</taxon>
        <taxon>Pseudomonadati</taxon>
        <taxon>Acidobacteriota</taxon>
        <taxon>Holophagae</taxon>
        <taxon>Holophagales</taxon>
        <taxon>Holophagaceae</taxon>
        <taxon>Geothrix</taxon>
    </lineage>
</organism>